<dbReference type="Pfam" id="PF13966">
    <property type="entry name" value="zf-RVT"/>
    <property type="match status" value="1"/>
</dbReference>
<name>A0A438G045_VITVI</name>
<dbReference type="PANTHER" id="PTHR36617">
    <property type="entry name" value="PROTEIN, PUTATIVE-RELATED"/>
    <property type="match status" value="1"/>
</dbReference>
<gene>
    <name evidence="2" type="primary">VvCHDp000001_200</name>
    <name evidence="2" type="ORF">CK203_033162</name>
</gene>
<accession>A0A438G045</accession>
<evidence type="ECO:0000259" key="1">
    <source>
        <dbReference type="Pfam" id="PF13966"/>
    </source>
</evidence>
<sequence length="601" mass="66823">MPASVKRGLSGDKENGGLGIRKFTIMNKALLGKWTWRFASDKEARWKHVLEAKYGQEDHGWRTKKAVGACGVGVWKEILKEAGWCWDKMGFKVGKGNKISFWTDVWCGDSALSQRFPHLYILAANRNAKIEDLWDQNVGEGGWNLRFIRDFNDWEVELVGELLQALRGVRISWEDDSVLWKGGGSGQFRVKDAYSWLDRPMDVNFPKNRIWVGRVPTKIMFFTWEATWGKILTLDRLQKRGWQLPNRCFLCACEAESVDHLLIHCTVARELWDLVLGLVGVKWVFPKTVKEMLSDACGGFIVVDMDTDERYCHGCGGWFPSGGAVFLKSGMKGREGHARHKAWSKKGGNVLERWCRCWALSLAFLRVFQGCWLFSNKVKSPMGGLIRSPSGLVGHSLLKRLVGEEGLGIFLGQPIVGGFGSSRGFLGGLSLLSVPVGWPEDLSSTSLENMGVSQGPEVRVLGVSEALIEVATGFEGRLSSSPFSPPYSPVGSPICGNGTAHLSKAESSLCSGSQHLRMLFQDGRLLDLMVGIEKGLSGRDLVLKAEDVDDFRVLEASSDLVGEMIFSESLPFKFAKFCNFLRMLVAGFKKEITSLFRKMGA</sequence>
<evidence type="ECO:0000313" key="3">
    <source>
        <dbReference type="Proteomes" id="UP000288805"/>
    </source>
</evidence>
<proteinExistence type="predicted"/>
<dbReference type="PANTHER" id="PTHR36617:SF16">
    <property type="entry name" value="OS04G0516500 PROTEIN"/>
    <property type="match status" value="1"/>
</dbReference>
<comment type="caution">
    <text evidence="2">The sequence shown here is derived from an EMBL/GenBank/DDBJ whole genome shotgun (WGS) entry which is preliminary data.</text>
</comment>
<reference evidence="2 3" key="1">
    <citation type="journal article" date="2018" name="PLoS Genet.">
        <title>Population sequencing reveals clonal diversity and ancestral inbreeding in the grapevine cultivar Chardonnay.</title>
        <authorList>
            <person name="Roach M.J."/>
            <person name="Johnson D.L."/>
            <person name="Bohlmann J."/>
            <person name="van Vuuren H.J."/>
            <person name="Jones S.J."/>
            <person name="Pretorius I.S."/>
            <person name="Schmidt S.A."/>
            <person name="Borneman A.R."/>
        </authorList>
    </citation>
    <scope>NUCLEOTIDE SEQUENCE [LARGE SCALE GENOMIC DNA]</scope>
    <source>
        <strain evidence="3">cv. Chardonnay</strain>
        <tissue evidence="2">Leaf</tissue>
    </source>
</reference>
<dbReference type="EMBL" id="QGNW01000687">
    <property type="protein sequence ID" value="RVW65583.1"/>
    <property type="molecule type" value="Genomic_DNA"/>
</dbReference>
<feature type="domain" description="Reverse transcriptase zinc-binding" evidence="1">
    <location>
        <begin position="188"/>
        <end position="272"/>
    </location>
</feature>
<evidence type="ECO:0000313" key="2">
    <source>
        <dbReference type="EMBL" id="RVW65583.1"/>
    </source>
</evidence>
<dbReference type="InterPro" id="IPR026960">
    <property type="entry name" value="RVT-Znf"/>
</dbReference>
<organism evidence="2 3">
    <name type="scientific">Vitis vinifera</name>
    <name type="common">Grape</name>
    <dbReference type="NCBI Taxonomy" id="29760"/>
    <lineage>
        <taxon>Eukaryota</taxon>
        <taxon>Viridiplantae</taxon>
        <taxon>Streptophyta</taxon>
        <taxon>Embryophyta</taxon>
        <taxon>Tracheophyta</taxon>
        <taxon>Spermatophyta</taxon>
        <taxon>Magnoliopsida</taxon>
        <taxon>eudicotyledons</taxon>
        <taxon>Gunneridae</taxon>
        <taxon>Pentapetalae</taxon>
        <taxon>rosids</taxon>
        <taxon>Vitales</taxon>
        <taxon>Vitaceae</taxon>
        <taxon>Viteae</taxon>
        <taxon>Vitis</taxon>
    </lineage>
</organism>
<protein>
    <submittedName>
        <fullName evidence="2">Putative ribonuclease H protein</fullName>
    </submittedName>
</protein>
<dbReference type="Proteomes" id="UP000288805">
    <property type="component" value="Unassembled WGS sequence"/>
</dbReference>
<dbReference type="AlphaFoldDB" id="A0A438G045"/>